<dbReference type="InterPro" id="IPR050597">
    <property type="entry name" value="Cytochrome_c_Oxidase_Subunit"/>
</dbReference>
<keyword evidence="3" id="KW-0408">Iron</keyword>
<keyword evidence="2" id="KW-0479">Metal-binding</keyword>
<reference evidence="5" key="1">
    <citation type="submission" date="2018-05" db="EMBL/GenBank/DDBJ databases">
        <authorList>
            <person name="Lanie J.A."/>
            <person name="Ng W.-L."/>
            <person name="Kazmierczak K.M."/>
            <person name="Andrzejewski T.M."/>
            <person name="Davidsen T.M."/>
            <person name="Wayne K.J."/>
            <person name="Tettelin H."/>
            <person name="Glass J.I."/>
            <person name="Rusch D."/>
            <person name="Podicherti R."/>
            <person name="Tsui H.-C.T."/>
            <person name="Winkler M.E."/>
        </authorList>
    </citation>
    <scope>NUCLEOTIDE SEQUENCE</scope>
</reference>
<dbReference type="PANTHER" id="PTHR33751">
    <property type="entry name" value="CBB3-TYPE CYTOCHROME C OXIDASE SUBUNIT FIXP"/>
    <property type="match status" value="1"/>
</dbReference>
<dbReference type="Gene3D" id="1.10.760.10">
    <property type="entry name" value="Cytochrome c-like domain"/>
    <property type="match status" value="3"/>
</dbReference>
<name>A0A381VU45_9ZZZZ</name>
<protein>
    <recommendedName>
        <fullName evidence="4">Cytochrome c domain-containing protein</fullName>
    </recommendedName>
</protein>
<evidence type="ECO:0000313" key="5">
    <source>
        <dbReference type="EMBL" id="SVA43782.1"/>
    </source>
</evidence>
<dbReference type="PROSITE" id="PS51007">
    <property type="entry name" value="CYTC"/>
    <property type="match status" value="4"/>
</dbReference>
<gene>
    <name evidence="5" type="ORF">METZ01_LOCUS96636</name>
</gene>
<dbReference type="GO" id="GO:0009055">
    <property type="term" value="F:electron transfer activity"/>
    <property type="evidence" value="ECO:0007669"/>
    <property type="project" value="InterPro"/>
</dbReference>
<dbReference type="GO" id="GO:0046872">
    <property type="term" value="F:metal ion binding"/>
    <property type="evidence" value="ECO:0007669"/>
    <property type="project" value="UniProtKB-KW"/>
</dbReference>
<dbReference type="GO" id="GO:0020037">
    <property type="term" value="F:heme binding"/>
    <property type="evidence" value="ECO:0007669"/>
    <property type="project" value="InterPro"/>
</dbReference>
<sequence>MSFRPVKLLFALATVWPCAGVAAAEAKPVLLDGLAVTFKSQNGGQADTTVRPHFMLYVPLGQAPTPFVAPGAFTAEWEGVIQLDLRDRFVFQAELNGSFKLELNGAVVLEATSDGGTTDPTRRIRLNSRSNTLKATYTSPPGGDAFFRLYWATPDYANEPIPPKFLKHSPSDRLAKGAALRHGRQLAAEHRCFACHATGVPARRMLELAMDAPALDGIGSRRDAGWMAEWILNPAQLRRQATMPALLHGATAEANAIAAFLGSLKSGDNSLGEKVDAASAEAGQKLFTQLNCAACHTSAGQPQAEGKVAFAQVRWKFGQAGSLAAFLRNPQAHYRWNRMPNFALTPDEATALAAHLFQSPGLAKREDFAANATSIAMGRKLVQSTGCLNCHALKLENHFSAPAIADLANGCLADNPDGAKSPAFAFSESDRAALRLFLREGRASLGQVSLAEFAIRQSADENCANCHGQVALIPSFNVLGGKLKPEWVGRILEGSMAESARPWLTARMPSFPARADGLAKGLALLNGHPPVTPPDKPIDLEKARIGRELVSSNGGFFCFSCHGIGDLKPAQVFDAQGINLARIGERLLPEYFRRWMRNPLRVDPQTKMPAYFNQGQSALFDVLDGDAEQQIEALYHYILQGNAMNPPEVPGQ</sequence>
<dbReference type="InterPro" id="IPR036909">
    <property type="entry name" value="Cyt_c-like_dom_sf"/>
</dbReference>
<proteinExistence type="predicted"/>
<feature type="domain" description="Cytochrome c" evidence="4">
    <location>
        <begin position="278"/>
        <end position="360"/>
    </location>
</feature>
<feature type="domain" description="Cytochrome c" evidence="4">
    <location>
        <begin position="541"/>
        <end position="642"/>
    </location>
</feature>
<dbReference type="PANTHER" id="PTHR33751:SF1">
    <property type="entry name" value="CBB3-TYPE CYTOCHROME C OXIDASE SUBUNIT FIXP"/>
    <property type="match status" value="1"/>
</dbReference>
<dbReference type="InterPro" id="IPR009056">
    <property type="entry name" value="Cyt_c-like_dom"/>
</dbReference>
<dbReference type="SUPFAM" id="SSF46626">
    <property type="entry name" value="Cytochrome c"/>
    <property type="match status" value="3"/>
</dbReference>
<evidence type="ECO:0000256" key="1">
    <source>
        <dbReference type="ARBA" id="ARBA00022617"/>
    </source>
</evidence>
<dbReference type="EMBL" id="UINC01009780">
    <property type="protein sequence ID" value="SVA43782.1"/>
    <property type="molecule type" value="Genomic_DNA"/>
</dbReference>
<dbReference type="AlphaFoldDB" id="A0A381VU45"/>
<dbReference type="Pfam" id="PF00034">
    <property type="entry name" value="Cytochrom_C"/>
    <property type="match status" value="1"/>
</dbReference>
<organism evidence="5">
    <name type="scientific">marine metagenome</name>
    <dbReference type="NCBI Taxonomy" id="408172"/>
    <lineage>
        <taxon>unclassified sequences</taxon>
        <taxon>metagenomes</taxon>
        <taxon>ecological metagenomes</taxon>
    </lineage>
</organism>
<feature type="domain" description="Cytochrome c" evidence="4">
    <location>
        <begin position="373"/>
        <end position="512"/>
    </location>
</feature>
<accession>A0A381VU45</accession>
<evidence type="ECO:0000256" key="2">
    <source>
        <dbReference type="ARBA" id="ARBA00022723"/>
    </source>
</evidence>
<feature type="domain" description="Cytochrome c" evidence="4">
    <location>
        <begin position="178"/>
        <end position="265"/>
    </location>
</feature>
<evidence type="ECO:0000256" key="3">
    <source>
        <dbReference type="ARBA" id="ARBA00023004"/>
    </source>
</evidence>
<dbReference type="SUPFAM" id="SSF56988">
    <property type="entry name" value="Anthrax protective antigen"/>
    <property type="match status" value="1"/>
</dbReference>
<evidence type="ECO:0000259" key="4">
    <source>
        <dbReference type="PROSITE" id="PS51007"/>
    </source>
</evidence>
<keyword evidence="1" id="KW-0349">Heme</keyword>